<keyword evidence="3" id="KW-1185">Reference proteome</keyword>
<organism evidence="2 3">
    <name type="scientific">Engystomops pustulosus</name>
    <name type="common">Tungara frog</name>
    <name type="synonym">Physalaemus pustulosus</name>
    <dbReference type="NCBI Taxonomy" id="76066"/>
    <lineage>
        <taxon>Eukaryota</taxon>
        <taxon>Metazoa</taxon>
        <taxon>Chordata</taxon>
        <taxon>Craniata</taxon>
        <taxon>Vertebrata</taxon>
        <taxon>Euteleostomi</taxon>
        <taxon>Amphibia</taxon>
        <taxon>Batrachia</taxon>
        <taxon>Anura</taxon>
        <taxon>Neobatrachia</taxon>
        <taxon>Hyloidea</taxon>
        <taxon>Leptodactylidae</taxon>
        <taxon>Leiuperinae</taxon>
        <taxon>Engystomops</taxon>
    </lineage>
</organism>
<dbReference type="Proteomes" id="UP000824782">
    <property type="component" value="Unassembled WGS sequence"/>
</dbReference>
<gene>
    <name evidence="2" type="ORF">GDO81_012381</name>
</gene>
<protein>
    <recommendedName>
        <fullName evidence="4">Maturase K</fullName>
    </recommendedName>
</protein>
<keyword evidence="1" id="KW-0472">Membrane</keyword>
<evidence type="ECO:0000256" key="1">
    <source>
        <dbReference type="SAM" id="Phobius"/>
    </source>
</evidence>
<evidence type="ECO:0008006" key="4">
    <source>
        <dbReference type="Google" id="ProtNLM"/>
    </source>
</evidence>
<keyword evidence="1" id="KW-0812">Transmembrane</keyword>
<evidence type="ECO:0000313" key="3">
    <source>
        <dbReference type="Proteomes" id="UP000824782"/>
    </source>
</evidence>
<feature type="transmembrane region" description="Helical" evidence="1">
    <location>
        <begin position="71"/>
        <end position="90"/>
    </location>
</feature>
<comment type="caution">
    <text evidence="2">The sequence shown here is derived from an EMBL/GenBank/DDBJ whole genome shotgun (WGS) entry which is preliminary data.</text>
</comment>
<name>A0AAV7BLK8_ENGPU</name>
<proteinExistence type="predicted"/>
<sequence>MVFTYYKLYNQKILTRFDKIMIYFMDDETLPCHILTFFLQKILDKKRSFVLCTILHIKVHLFTQWYRNKKFLNSLVFIWHFLCLFFLNFLSPFS</sequence>
<keyword evidence="1" id="KW-1133">Transmembrane helix</keyword>
<reference evidence="2" key="1">
    <citation type="thesis" date="2020" institute="ProQuest LLC" country="789 East Eisenhower Parkway, Ann Arbor, MI, USA">
        <title>Comparative Genomics and Chromosome Evolution.</title>
        <authorList>
            <person name="Mudd A.B."/>
        </authorList>
    </citation>
    <scope>NUCLEOTIDE SEQUENCE</scope>
    <source>
        <strain evidence="2">237g6f4</strain>
        <tissue evidence="2">Blood</tissue>
    </source>
</reference>
<dbReference type="AlphaFoldDB" id="A0AAV7BLK8"/>
<accession>A0AAV7BLK8</accession>
<evidence type="ECO:0000313" key="2">
    <source>
        <dbReference type="EMBL" id="KAG8573384.1"/>
    </source>
</evidence>
<dbReference type="EMBL" id="WNYA01000005">
    <property type="protein sequence ID" value="KAG8573384.1"/>
    <property type="molecule type" value="Genomic_DNA"/>
</dbReference>